<feature type="transmembrane region" description="Helical" evidence="1">
    <location>
        <begin position="34"/>
        <end position="52"/>
    </location>
</feature>
<keyword evidence="3" id="KW-1185">Reference proteome</keyword>
<dbReference type="AlphaFoldDB" id="A0AAW0LXF1"/>
<organism evidence="2 3">
    <name type="scientific">Quercus suber</name>
    <name type="common">Cork oak</name>
    <dbReference type="NCBI Taxonomy" id="58331"/>
    <lineage>
        <taxon>Eukaryota</taxon>
        <taxon>Viridiplantae</taxon>
        <taxon>Streptophyta</taxon>
        <taxon>Embryophyta</taxon>
        <taxon>Tracheophyta</taxon>
        <taxon>Spermatophyta</taxon>
        <taxon>Magnoliopsida</taxon>
        <taxon>eudicotyledons</taxon>
        <taxon>Gunneridae</taxon>
        <taxon>Pentapetalae</taxon>
        <taxon>rosids</taxon>
        <taxon>fabids</taxon>
        <taxon>Fagales</taxon>
        <taxon>Fagaceae</taxon>
        <taxon>Quercus</taxon>
    </lineage>
</organism>
<comment type="caution">
    <text evidence="2">The sequence shown here is derived from an EMBL/GenBank/DDBJ whole genome shotgun (WGS) entry which is preliminary data.</text>
</comment>
<dbReference type="EMBL" id="PKMF04000040">
    <property type="protein sequence ID" value="KAK7856030.1"/>
    <property type="molecule type" value="Genomic_DNA"/>
</dbReference>
<name>A0AAW0LXF1_QUESU</name>
<sequence>MTENQMTGALRDLPRTLCGQASPITMNWSLPSKSVSACVYLAFLNPLVILIISRSIPYYKQRFLIVLSSPSQMKHKLQLL</sequence>
<dbReference type="Gramene" id="rna-CFP56_44107-2">
    <property type="protein sequence ID" value="cds-POF05805.1"/>
    <property type="gene ID" value="gene-CFP56_44107"/>
</dbReference>
<proteinExistence type="predicted"/>
<evidence type="ECO:0000313" key="3">
    <source>
        <dbReference type="Proteomes" id="UP000237347"/>
    </source>
</evidence>
<keyword evidence="1" id="KW-0812">Transmembrane</keyword>
<gene>
    <name evidence="2" type="ORF">CFP56_025502</name>
</gene>
<keyword evidence="1" id="KW-0472">Membrane</keyword>
<evidence type="ECO:0000313" key="2">
    <source>
        <dbReference type="EMBL" id="KAK7856030.1"/>
    </source>
</evidence>
<accession>A0AAW0LXF1</accession>
<protein>
    <submittedName>
        <fullName evidence="2">Uncharacterized protein</fullName>
    </submittedName>
</protein>
<reference evidence="2 3" key="1">
    <citation type="journal article" date="2018" name="Sci. Data">
        <title>The draft genome sequence of cork oak.</title>
        <authorList>
            <person name="Ramos A.M."/>
            <person name="Usie A."/>
            <person name="Barbosa P."/>
            <person name="Barros P.M."/>
            <person name="Capote T."/>
            <person name="Chaves I."/>
            <person name="Simoes F."/>
            <person name="Abreu I."/>
            <person name="Carrasquinho I."/>
            <person name="Faro C."/>
            <person name="Guimaraes J.B."/>
            <person name="Mendonca D."/>
            <person name="Nobrega F."/>
            <person name="Rodrigues L."/>
            <person name="Saibo N.J.M."/>
            <person name="Varela M.C."/>
            <person name="Egas C."/>
            <person name="Matos J."/>
            <person name="Miguel C.M."/>
            <person name="Oliveira M.M."/>
            <person name="Ricardo C.P."/>
            <person name="Goncalves S."/>
        </authorList>
    </citation>
    <scope>NUCLEOTIDE SEQUENCE [LARGE SCALE GENOMIC DNA]</scope>
    <source>
        <strain evidence="3">cv. HL8</strain>
    </source>
</reference>
<evidence type="ECO:0000256" key="1">
    <source>
        <dbReference type="SAM" id="Phobius"/>
    </source>
</evidence>
<dbReference type="Proteomes" id="UP000237347">
    <property type="component" value="Unassembled WGS sequence"/>
</dbReference>
<keyword evidence="1" id="KW-1133">Transmembrane helix</keyword>